<gene>
    <name evidence="1" type="ORF">OH76DRAFT_1484971</name>
</gene>
<proteinExistence type="predicted"/>
<organism evidence="1 2">
    <name type="scientific">Lentinus brumalis</name>
    <dbReference type="NCBI Taxonomy" id="2498619"/>
    <lineage>
        <taxon>Eukaryota</taxon>
        <taxon>Fungi</taxon>
        <taxon>Dikarya</taxon>
        <taxon>Basidiomycota</taxon>
        <taxon>Agaricomycotina</taxon>
        <taxon>Agaricomycetes</taxon>
        <taxon>Polyporales</taxon>
        <taxon>Polyporaceae</taxon>
        <taxon>Lentinus</taxon>
    </lineage>
</organism>
<evidence type="ECO:0000313" key="2">
    <source>
        <dbReference type="Proteomes" id="UP000256964"/>
    </source>
</evidence>
<accession>A0A371D3R5</accession>
<dbReference type="AlphaFoldDB" id="A0A371D3R5"/>
<keyword evidence="2" id="KW-1185">Reference proteome</keyword>
<dbReference type="Proteomes" id="UP000256964">
    <property type="component" value="Unassembled WGS sequence"/>
</dbReference>
<evidence type="ECO:0000313" key="1">
    <source>
        <dbReference type="EMBL" id="RDX47139.1"/>
    </source>
</evidence>
<dbReference type="EMBL" id="KZ857421">
    <property type="protein sequence ID" value="RDX47139.1"/>
    <property type="molecule type" value="Genomic_DNA"/>
</dbReference>
<name>A0A371D3R5_9APHY</name>
<protein>
    <submittedName>
        <fullName evidence="1">Uncharacterized protein</fullName>
    </submittedName>
</protein>
<sequence>MPQVDLRVQAAINERMPSLPQLKESLPPCTKSEPHGHKVVVEYGQTHWENIGLAVCECTGPVEDRCENHGKVLEHQMNDAQRLDLLAVLKEMKPPPYRRPSYWADLVLWHAVLEDKLAASASSCEVVALVYVQDNKEPLRLVGEGTRRGGVVHYTLWQDKTMSALEEWRDHVGHPAPLRFVRWHPGLDHWVHTHEDDIIKLAPSECLLYREVGVTDMPRLPYWQARVHAGRSKGGLRKRERTPEVVMSRKKAKGAGYRDVIDISDDATREYIEILD</sequence>
<dbReference type="OrthoDB" id="2757877at2759"/>
<reference evidence="1 2" key="1">
    <citation type="journal article" date="2018" name="Biotechnol. Biofuels">
        <title>Integrative visual omics of the white-rot fungus Polyporus brumalis exposes the biotechnological potential of its oxidative enzymes for delignifying raw plant biomass.</title>
        <authorList>
            <person name="Miyauchi S."/>
            <person name="Rancon A."/>
            <person name="Drula E."/>
            <person name="Hage H."/>
            <person name="Chaduli D."/>
            <person name="Favel A."/>
            <person name="Grisel S."/>
            <person name="Henrissat B."/>
            <person name="Herpoel-Gimbert I."/>
            <person name="Ruiz-Duenas F.J."/>
            <person name="Chevret D."/>
            <person name="Hainaut M."/>
            <person name="Lin J."/>
            <person name="Wang M."/>
            <person name="Pangilinan J."/>
            <person name="Lipzen A."/>
            <person name="Lesage-Meessen L."/>
            <person name="Navarro D."/>
            <person name="Riley R."/>
            <person name="Grigoriev I.V."/>
            <person name="Zhou S."/>
            <person name="Raouche S."/>
            <person name="Rosso M.N."/>
        </authorList>
    </citation>
    <scope>NUCLEOTIDE SEQUENCE [LARGE SCALE GENOMIC DNA]</scope>
    <source>
        <strain evidence="1 2">BRFM 1820</strain>
    </source>
</reference>